<evidence type="ECO:0000256" key="1">
    <source>
        <dbReference type="SAM" id="MobiDB-lite"/>
    </source>
</evidence>
<dbReference type="EMBL" id="JAQOWY010000679">
    <property type="protein sequence ID" value="KAK1839394.1"/>
    <property type="molecule type" value="Genomic_DNA"/>
</dbReference>
<gene>
    <name evidence="3" type="ORF">CCHR01_17980</name>
</gene>
<name>A0AAD9A1I7_9PEZI</name>
<evidence type="ECO:0000259" key="2">
    <source>
        <dbReference type="Pfam" id="PF00082"/>
    </source>
</evidence>
<reference evidence="3" key="1">
    <citation type="submission" date="2023-01" db="EMBL/GenBank/DDBJ databases">
        <title>Colletotrichum chrysophilum M932 genome sequence.</title>
        <authorList>
            <person name="Baroncelli R."/>
        </authorList>
    </citation>
    <scope>NUCLEOTIDE SEQUENCE</scope>
    <source>
        <strain evidence="3">M932</strain>
    </source>
</reference>
<feature type="domain" description="Peptidase S8/S53" evidence="2">
    <location>
        <begin position="308"/>
        <end position="448"/>
    </location>
</feature>
<evidence type="ECO:0000313" key="3">
    <source>
        <dbReference type="EMBL" id="KAK1839394.1"/>
    </source>
</evidence>
<dbReference type="GO" id="GO:0004252">
    <property type="term" value="F:serine-type endopeptidase activity"/>
    <property type="evidence" value="ECO:0007669"/>
    <property type="project" value="InterPro"/>
</dbReference>
<proteinExistence type="predicted"/>
<dbReference type="InterPro" id="IPR036852">
    <property type="entry name" value="Peptidase_S8/S53_dom_sf"/>
</dbReference>
<sequence>MIYPDHLVERQFCLNLASECVTLDKAYIKTIRQQSGIRFETVLASVTLPYWKPSEDAETAAERTAPEVGQKSSDQSHKGRSQKSREQEANPYPGIFDWLWDKGVRKIFTLDVDDDGPESHTNASIREALTGLDSKDNAVCPRDFRVEVWKWKKFDICAETVAIAAPEARRIHLYSHGNTAVLRGWATSNGLARLEKLEQLSIEIYPSSVDDENDCTQYQEEFRTTLLNTVPRLKSADIIIQNHGVLRLSESDTERNRRSNDADTRMSHNLEKPLDTNQWIAQLKNFKSFMLNLKINNSSEKPRIKVALLDSGAKLTDLNGALKWAIDMKVDIISISWTFERKGSANDAYERQFEDLLKTAVENNIVIFGALPDKTGAKTEDFAPLGLNKKVFKIGAATIYGEAARENLDAQVDFLLPGENLPSSTGKLVSGSSYATAYASGLAAIVMFCLKAFEALSDTDGDKYMLEAWTKATAYDCMKGIFKTLSGKSSTYDSDGRLFVRPYQTFGQDFDKPDEHDVYFLRKIVRDMVR</sequence>
<keyword evidence="4" id="KW-1185">Reference proteome</keyword>
<dbReference type="GO" id="GO:0006508">
    <property type="term" value="P:proteolysis"/>
    <property type="evidence" value="ECO:0007669"/>
    <property type="project" value="InterPro"/>
</dbReference>
<accession>A0AAD9A1I7</accession>
<organism evidence="3 4">
    <name type="scientific">Colletotrichum chrysophilum</name>
    <dbReference type="NCBI Taxonomy" id="1836956"/>
    <lineage>
        <taxon>Eukaryota</taxon>
        <taxon>Fungi</taxon>
        <taxon>Dikarya</taxon>
        <taxon>Ascomycota</taxon>
        <taxon>Pezizomycotina</taxon>
        <taxon>Sordariomycetes</taxon>
        <taxon>Hypocreomycetidae</taxon>
        <taxon>Glomerellales</taxon>
        <taxon>Glomerellaceae</taxon>
        <taxon>Colletotrichum</taxon>
        <taxon>Colletotrichum gloeosporioides species complex</taxon>
    </lineage>
</organism>
<dbReference type="SUPFAM" id="SSF52743">
    <property type="entry name" value="Subtilisin-like"/>
    <property type="match status" value="1"/>
</dbReference>
<evidence type="ECO:0000313" key="4">
    <source>
        <dbReference type="Proteomes" id="UP001243330"/>
    </source>
</evidence>
<protein>
    <recommendedName>
        <fullName evidence="2">Peptidase S8/S53 domain-containing protein</fullName>
    </recommendedName>
</protein>
<dbReference type="InterPro" id="IPR000209">
    <property type="entry name" value="Peptidase_S8/S53_dom"/>
</dbReference>
<comment type="caution">
    <text evidence="3">The sequence shown here is derived from an EMBL/GenBank/DDBJ whole genome shotgun (WGS) entry which is preliminary data.</text>
</comment>
<dbReference type="Proteomes" id="UP001243330">
    <property type="component" value="Unassembled WGS sequence"/>
</dbReference>
<dbReference type="AlphaFoldDB" id="A0AAD9A1I7"/>
<dbReference type="Pfam" id="PF00082">
    <property type="entry name" value="Peptidase_S8"/>
    <property type="match status" value="1"/>
</dbReference>
<dbReference type="Gene3D" id="3.40.50.200">
    <property type="entry name" value="Peptidase S8/S53 domain"/>
    <property type="match status" value="1"/>
</dbReference>
<feature type="region of interest" description="Disordered" evidence="1">
    <location>
        <begin position="57"/>
        <end position="88"/>
    </location>
</feature>